<evidence type="ECO:0000256" key="1">
    <source>
        <dbReference type="ARBA" id="ARBA00007689"/>
    </source>
</evidence>
<protein>
    <submittedName>
        <fullName evidence="3">Uncharacterized conserved protein</fullName>
    </submittedName>
</protein>
<dbReference type="OrthoDB" id="668782at2"/>
<dbReference type="STRING" id="208445.SAMN04489727_9189"/>
<evidence type="ECO:0000313" key="3">
    <source>
        <dbReference type="EMBL" id="SED74566.1"/>
    </source>
</evidence>
<evidence type="ECO:0000313" key="4">
    <source>
        <dbReference type="Proteomes" id="UP000199622"/>
    </source>
</evidence>
<dbReference type="InterPro" id="IPR011008">
    <property type="entry name" value="Dimeric_a/b-barrel"/>
</dbReference>
<accession>A0A1H5D6V0</accession>
<evidence type="ECO:0000259" key="2">
    <source>
        <dbReference type="Pfam" id="PF03795"/>
    </source>
</evidence>
<name>A0A1H5D6V0_9PSEU</name>
<reference evidence="4" key="1">
    <citation type="submission" date="2016-10" db="EMBL/GenBank/DDBJ databases">
        <authorList>
            <person name="Varghese N."/>
            <person name="Submissions S."/>
        </authorList>
    </citation>
    <scope>NUCLEOTIDE SEQUENCE [LARGE SCALE GENOMIC DNA]</scope>
    <source>
        <strain evidence="4">DSM 44544</strain>
    </source>
</reference>
<keyword evidence="4" id="KW-1185">Reference proteome</keyword>
<organism evidence="3 4">
    <name type="scientific">Amycolatopsis tolypomycina</name>
    <dbReference type="NCBI Taxonomy" id="208445"/>
    <lineage>
        <taxon>Bacteria</taxon>
        <taxon>Bacillati</taxon>
        <taxon>Actinomycetota</taxon>
        <taxon>Actinomycetes</taxon>
        <taxon>Pseudonocardiales</taxon>
        <taxon>Pseudonocardiaceae</taxon>
        <taxon>Amycolatopsis</taxon>
    </lineage>
</organism>
<dbReference type="RefSeq" id="WP_091318694.1">
    <property type="nucleotide sequence ID" value="NZ_FNSO01000004.1"/>
</dbReference>
<dbReference type="Gene3D" id="3.30.70.1060">
    <property type="entry name" value="Dimeric alpha+beta barrel"/>
    <property type="match status" value="1"/>
</dbReference>
<gene>
    <name evidence="3" type="ORF">SAMN04489727_9189</name>
</gene>
<dbReference type="PANTHER" id="PTHR35174:SF4">
    <property type="entry name" value="BLL7163 PROTEIN"/>
    <property type="match status" value="1"/>
</dbReference>
<dbReference type="EMBL" id="FNSO01000004">
    <property type="protein sequence ID" value="SED74566.1"/>
    <property type="molecule type" value="Genomic_DNA"/>
</dbReference>
<comment type="similarity">
    <text evidence="1">Belongs to the YciI family.</text>
</comment>
<dbReference type="InterPro" id="IPR005545">
    <property type="entry name" value="YCII"/>
</dbReference>
<proteinExistence type="inferred from homology"/>
<dbReference type="Pfam" id="PF03795">
    <property type="entry name" value="YCII"/>
    <property type="match status" value="1"/>
</dbReference>
<dbReference type="AlphaFoldDB" id="A0A1H5D6V0"/>
<sequence>MRFMVMVKASAESEAAGFQPSAEELAEMAEFNDRLFKEGRIVLAEGLTFSAEGVRVVFEGDAEPKVIDGPFAETKELIAGFWVLNGESLEEIVELMRQAPNPEAKGGVLEIRTISE</sequence>
<feature type="domain" description="YCII-related" evidence="2">
    <location>
        <begin position="1"/>
        <end position="115"/>
    </location>
</feature>
<dbReference type="Proteomes" id="UP000199622">
    <property type="component" value="Unassembled WGS sequence"/>
</dbReference>
<dbReference type="SUPFAM" id="SSF54909">
    <property type="entry name" value="Dimeric alpha+beta barrel"/>
    <property type="match status" value="1"/>
</dbReference>
<dbReference type="PANTHER" id="PTHR35174">
    <property type="entry name" value="BLL7171 PROTEIN-RELATED"/>
    <property type="match status" value="1"/>
</dbReference>